<gene>
    <name evidence="6" type="ORF">C8N46_11366</name>
</gene>
<dbReference type="EMBL" id="QBKT01000013">
    <property type="protein sequence ID" value="PTX58575.1"/>
    <property type="molecule type" value="Genomic_DNA"/>
</dbReference>
<dbReference type="OrthoDB" id="1826980at2"/>
<dbReference type="InterPro" id="IPR027785">
    <property type="entry name" value="UvrD-like_helicase_C"/>
</dbReference>
<evidence type="ECO:0000256" key="2">
    <source>
        <dbReference type="ARBA" id="ARBA00022840"/>
    </source>
</evidence>
<sequence>MLSIMPSSSAHGALRYFRENLAQADYYCEHTIIGKWHGKVAMALQLRGEINPRDFEALLFNVNPHTGDRLTARNSANRRAMYDFTFNAPKSVSLIYGITKDIDVLEAHQNAVAKAMAEVERHIQTQMGSGKGKHYVTTGNGIWAEFVHDTSRPLKQKTDSGKIYVPDVHLHSHCAMINATYSQEQDRYRAIELGNVKSAGPYYEALYHGYLAENLKSVGFGIERIGKRWEIAGISRELIEKFSGRTLQIEKVAKERGIKSAQAKARLGRLTRNDKNSSVADASLQNIWKARLSLSEYHAILHAKTNSKDGGDANSSGGTARELTAQKALDMSLAHFLERNSSISEKRLLAYAIDLASGLVAPEKIMEAFALRNDLIKAEYRTVSYVTTREMLRAEEQLIEKAVAGKATRPALNPEYQIQNELLNLGQKTAICHVLGSEDQIMIVSGDAGVGKSTLMSEVKRGVEQSGKKLFAFAPSSEASRGVLCQKGFEGAQTIAKLLQSPKLQEQLKDNVFLVDEAGLVGVPTMNKLFDIAKDQNARLILSGDYKQHSSVEAGDALKILETQSKLPVARVKEIVRQRRAEKHKEIIAQLAKGIGFKNKPDKRQKEVVKAYDQLDKNGNIIEVSEREKRQELIAQQYANALNEVSHDVLVIAPTHYEGKEITQSIRATLKEQGRIGEEDRTYTRLQNKQFTNAEKQLYQNYAKNDVVEFHQNIPGFKAGLRYVVQQIDEKGHVLVQSDLDKKPSPLPPDRENTFSVYEPEPIHIAENDKIRITKNTKSITGHELFNGQTYHIRGFDPEGNIKLSNNQVLAKDAMHYTHGFVSTSHQSQGQDAKTVLIAQSSDSLAASNDKQLYVSVSRAREQCKIFTDDKLALRQAIARSGDRMTAKEVADLSKQAPQRDQEIQKQAYLRRVRDFYDSRVKPSLEHLKSNYEQRRTEKEMGRRGFGLER</sequence>
<accession>A0A2T6BR67</accession>
<dbReference type="AlphaFoldDB" id="A0A2T6BR67"/>
<dbReference type="GO" id="GO:0003678">
    <property type="term" value="F:DNA helicase activity"/>
    <property type="evidence" value="ECO:0007669"/>
    <property type="project" value="UniProtKB-ARBA"/>
</dbReference>
<dbReference type="Pfam" id="PF13538">
    <property type="entry name" value="UvrD_C_2"/>
    <property type="match status" value="1"/>
</dbReference>
<feature type="region of interest" description="Disordered" evidence="3">
    <location>
        <begin position="928"/>
        <end position="950"/>
    </location>
</feature>
<protein>
    <submittedName>
        <fullName evidence="6">Conjugative relaxase-like TrwC/TraI family protein</fullName>
    </submittedName>
</protein>
<reference evidence="6 7" key="1">
    <citation type="submission" date="2018-04" db="EMBL/GenBank/DDBJ databases">
        <title>Genomic Encyclopedia of Archaeal and Bacterial Type Strains, Phase II (KMG-II): from individual species to whole genera.</title>
        <authorList>
            <person name="Goeker M."/>
        </authorList>
    </citation>
    <scope>NUCLEOTIDE SEQUENCE [LARGE SCALE GENOMIC DNA]</scope>
    <source>
        <strain evidence="6 7">DSM 25731</strain>
    </source>
</reference>
<dbReference type="RefSeq" id="WP_108116760.1">
    <property type="nucleotide sequence ID" value="NZ_QBKT01000013.1"/>
</dbReference>
<evidence type="ECO:0000313" key="6">
    <source>
        <dbReference type="EMBL" id="PTX58575.1"/>
    </source>
</evidence>
<dbReference type="InterPro" id="IPR014862">
    <property type="entry name" value="TrwC"/>
</dbReference>
<comment type="caution">
    <text evidence="6">The sequence shown here is derived from an EMBL/GenBank/DDBJ whole genome shotgun (WGS) entry which is preliminary data.</text>
</comment>
<dbReference type="PANTHER" id="PTHR43788">
    <property type="entry name" value="DNA2/NAM7 HELICASE FAMILY MEMBER"/>
    <property type="match status" value="1"/>
</dbReference>
<organism evidence="6 7">
    <name type="scientific">Kordia periserrulae</name>
    <dbReference type="NCBI Taxonomy" id="701523"/>
    <lineage>
        <taxon>Bacteria</taxon>
        <taxon>Pseudomonadati</taxon>
        <taxon>Bacteroidota</taxon>
        <taxon>Flavobacteriia</taxon>
        <taxon>Flavobacteriales</taxon>
        <taxon>Flavobacteriaceae</taxon>
        <taxon>Kordia</taxon>
    </lineage>
</organism>
<evidence type="ECO:0000256" key="3">
    <source>
        <dbReference type="SAM" id="MobiDB-lite"/>
    </source>
</evidence>
<keyword evidence="2" id="KW-0067">ATP-binding</keyword>
<dbReference type="SUPFAM" id="SSF52540">
    <property type="entry name" value="P-loop containing nucleoside triphosphate hydrolases"/>
    <property type="match status" value="2"/>
</dbReference>
<dbReference type="SUPFAM" id="SSF55464">
    <property type="entry name" value="Origin of replication-binding domain, RBD-like"/>
    <property type="match status" value="1"/>
</dbReference>
<dbReference type="Proteomes" id="UP000244090">
    <property type="component" value="Unassembled WGS sequence"/>
</dbReference>
<dbReference type="InterPro" id="IPR014059">
    <property type="entry name" value="TraI/TrwC_relax"/>
</dbReference>
<feature type="domain" description="TrwC relaxase" evidence="4">
    <location>
        <begin position="12"/>
        <end position="292"/>
    </location>
</feature>
<dbReference type="Gene3D" id="2.30.30.940">
    <property type="match status" value="2"/>
</dbReference>
<dbReference type="Pfam" id="PF08751">
    <property type="entry name" value="TrwC"/>
    <property type="match status" value="1"/>
</dbReference>
<dbReference type="NCBIfam" id="TIGR02686">
    <property type="entry name" value="relax_trwC"/>
    <property type="match status" value="1"/>
</dbReference>
<dbReference type="NCBIfam" id="NF041492">
    <property type="entry name" value="MobF"/>
    <property type="match status" value="1"/>
</dbReference>
<dbReference type="GO" id="GO:0005524">
    <property type="term" value="F:ATP binding"/>
    <property type="evidence" value="ECO:0007669"/>
    <property type="project" value="UniProtKB-KW"/>
</dbReference>
<keyword evidence="1" id="KW-0547">Nucleotide-binding</keyword>
<proteinExistence type="predicted"/>
<dbReference type="InterPro" id="IPR027417">
    <property type="entry name" value="P-loop_NTPase"/>
</dbReference>
<feature type="domain" description="UvrD-like helicase C-terminal" evidence="5">
    <location>
        <begin position="819"/>
        <end position="864"/>
    </location>
</feature>
<evidence type="ECO:0000313" key="7">
    <source>
        <dbReference type="Proteomes" id="UP000244090"/>
    </source>
</evidence>
<evidence type="ECO:0000256" key="1">
    <source>
        <dbReference type="ARBA" id="ARBA00022741"/>
    </source>
</evidence>
<dbReference type="PANTHER" id="PTHR43788:SF6">
    <property type="entry name" value="DNA HELICASE B"/>
    <property type="match status" value="1"/>
</dbReference>
<dbReference type="InterPro" id="IPR050534">
    <property type="entry name" value="Coronavir_polyprotein_1ab"/>
</dbReference>
<dbReference type="Pfam" id="PF13604">
    <property type="entry name" value="AAA_30"/>
    <property type="match status" value="1"/>
</dbReference>
<name>A0A2T6BR67_9FLAO</name>
<evidence type="ECO:0000259" key="5">
    <source>
        <dbReference type="Pfam" id="PF13538"/>
    </source>
</evidence>
<evidence type="ECO:0000259" key="4">
    <source>
        <dbReference type="Pfam" id="PF08751"/>
    </source>
</evidence>
<keyword evidence="7" id="KW-1185">Reference proteome</keyword>
<dbReference type="Gene3D" id="3.40.50.300">
    <property type="entry name" value="P-loop containing nucleotide triphosphate hydrolases"/>
    <property type="match status" value="3"/>
</dbReference>